<feature type="compositionally biased region" description="Polar residues" evidence="1">
    <location>
        <begin position="55"/>
        <end position="67"/>
    </location>
</feature>
<dbReference type="EMBL" id="JBBCAQ010000034">
    <property type="protein sequence ID" value="KAK7580420.1"/>
    <property type="molecule type" value="Genomic_DNA"/>
</dbReference>
<organism evidence="2 3">
    <name type="scientific">Parthenolecanium corni</name>
    <dbReference type="NCBI Taxonomy" id="536013"/>
    <lineage>
        <taxon>Eukaryota</taxon>
        <taxon>Metazoa</taxon>
        <taxon>Ecdysozoa</taxon>
        <taxon>Arthropoda</taxon>
        <taxon>Hexapoda</taxon>
        <taxon>Insecta</taxon>
        <taxon>Pterygota</taxon>
        <taxon>Neoptera</taxon>
        <taxon>Paraneoptera</taxon>
        <taxon>Hemiptera</taxon>
        <taxon>Sternorrhyncha</taxon>
        <taxon>Coccoidea</taxon>
        <taxon>Coccidae</taxon>
        <taxon>Parthenolecanium</taxon>
    </lineage>
</organism>
<keyword evidence="3" id="KW-1185">Reference proteome</keyword>
<gene>
    <name evidence="2" type="ORF">V9T40_001049</name>
</gene>
<feature type="region of interest" description="Disordered" evidence="1">
    <location>
        <begin position="42"/>
        <end position="91"/>
    </location>
</feature>
<evidence type="ECO:0000313" key="2">
    <source>
        <dbReference type="EMBL" id="KAK7580420.1"/>
    </source>
</evidence>
<accession>A0AAN9Y281</accession>
<dbReference type="AlphaFoldDB" id="A0AAN9Y281"/>
<protein>
    <submittedName>
        <fullName evidence="2">Uncharacterized protein</fullName>
    </submittedName>
</protein>
<evidence type="ECO:0000313" key="3">
    <source>
        <dbReference type="Proteomes" id="UP001367676"/>
    </source>
</evidence>
<proteinExistence type="predicted"/>
<comment type="caution">
    <text evidence="2">The sequence shown here is derived from an EMBL/GenBank/DDBJ whole genome shotgun (WGS) entry which is preliminary data.</text>
</comment>
<sequence length="131" mass="15039">MSQLARHVFITNAVRVKAKCREETLQWRYLCRKHISCILQSPATRPQLHTETRPSRSPSNGTGSATNHRLEKTQPVVATMRARNSDLRDESRLSTIAADVEHVEALRWGSSFGWALRDDGVRRRTTEWETL</sequence>
<dbReference type="Proteomes" id="UP001367676">
    <property type="component" value="Unassembled WGS sequence"/>
</dbReference>
<name>A0AAN9Y281_9HEMI</name>
<reference evidence="2 3" key="1">
    <citation type="submission" date="2024-03" db="EMBL/GenBank/DDBJ databases">
        <title>Adaptation during the transition from Ophiocordyceps entomopathogen to insect associate is accompanied by gene loss and intensified selection.</title>
        <authorList>
            <person name="Ward C.M."/>
            <person name="Onetto C.A."/>
            <person name="Borneman A.R."/>
        </authorList>
    </citation>
    <scope>NUCLEOTIDE SEQUENCE [LARGE SCALE GENOMIC DNA]</scope>
    <source>
        <strain evidence="2">AWRI1</strain>
        <tissue evidence="2">Single Adult Female</tissue>
    </source>
</reference>
<evidence type="ECO:0000256" key="1">
    <source>
        <dbReference type="SAM" id="MobiDB-lite"/>
    </source>
</evidence>